<comment type="caution">
    <text evidence="1">The sequence shown here is derived from an EMBL/GenBank/DDBJ whole genome shotgun (WGS) entry which is preliminary data.</text>
</comment>
<keyword evidence="2" id="KW-1185">Reference proteome</keyword>
<reference evidence="1 2" key="1">
    <citation type="journal article" date="2015" name="Genome Biol. Evol.">
        <title>Comparative Genomics of a Bacterivorous Green Alga Reveals Evolutionary Causalities and Consequences of Phago-Mixotrophic Mode of Nutrition.</title>
        <authorList>
            <person name="Burns J.A."/>
            <person name="Paasch A."/>
            <person name="Narechania A."/>
            <person name="Kim E."/>
        </authorList>
    </citation>
    <scope>NUCLEOTIDE SEQUENCE [LARGE SCALE GENOMIC DNA]</scope>
    <source>
        <strain evidence="1 2">PLY_AMNH</strain>
    </source>
</reference>
<evidence type="ECO:0000313" key="2">
    <source>
        <dbReference type="Proteomes" id="UP001190700"/>
    </source>
</evidence>
<dbReference type="Proteomes" id="UP001190700">
    <property type="component" value="Unassembled WGS sequence"/>
</dbReference>
<sequence length="90" mass="10175">MLVGCCAELALDSSQREVQQLRLLQEKTEIALQAEQLRSEQVAADQARLQQQNGDLESDVQQLRLLQEKTEIALQAEQLRSEQVTADQAR</sequence>
<accession>A0AAE0FPJ5</accession>
<protein>
    <submittedName>
        <fullName evidence="1">Uncharacterized protein</fullName>
    </submittedName>
</protein>
<evidence type="ECO:0000313" key="1">
    <source>
        <dbReference type="EMBL" id="KAK3263323.1"/>
    </source>
</evidence>
<organism evidence="1 2">
    <name type="scientific">Cymbomonas tetramitiformis</name>
    <dbReference type="NCBI Taxonomy" id="36881"/>
    <lineage>
        <taxon>Eukaryota</taxon>
        <taxon>Viridiplantae</taxon>
        <taxon>Chlorophyta</taxon>
        <taxon>Pyramimonadophyceae</taxon>
        <taxon>Pyramimonadales</taxon>
        <taxon>Pyramimonadaceae</taxon>
        <taxon>Cymbomonas</taxon>
    </lineage>
</organism>
<dbReference type="AlphaFoldDB" id="A0AAE0FPJ5"/>
<dbReference type="EMBL" id="LGRX02015547">
    <property type="protein sequence ID" value="KAK3263323.1"/>
    <property type="molecule type" value="Genomic_DNA"/>
</dbReference>
<proteinExistence type="predicted"/>
<gene>
    <name evidence="1" type="ORF">CYMTET_27863</name>
</gene>
<name>A0AAE0FPJ5_9CHLO</name>
<feature type="non-terminal residue" evidence="1">
    <location>
        <position position="90"/>
    </location>
</feature>